<organism evidence="4 5">
    <name type="scientific">Daphnia magna</name>
    <dbReference type="NCBI Taxonomy" id="35525"/>
    <lineage>
        <taxon>Eukaryota</taxon>
        <taxon>Metazoa</taxon>
        <taxon>Ecdysozoa</taxon>
        <taxon>Arthropoda</taxon>
        <taxon>Crustacea</taxon>
        <taxon>Branchiopoda</taxon>
        <taxon>Diplostraca</taxon>
        <taxon>Cladocera</taxon>
        <taxon>Anomopoda</taxon>
        <taxon>Daphniidae</taxon>
        <taxon>Daphnia</taxon>
    </lineage>
</organism>
<keyword evidence="5" id="KW-1185">Reference proteome</keyword>
<dbReference type="GO" id="GO:0005634">
    <property type="term" value="C:nucleus"/>
    <property type="evidence" value="ECO:0007669"/>
    <property type="project" value="InterPro"/>
</dbReference>
<dbReference type="EMBL" id="LRGB01001416">
    <property type="protein sequence ID" value="KZS11975.1"/>
    <property type="molecule type" value="Genomic_DNA"/>
</dbReference>
<dbReference type="GO" id="GO:0016239">
    <property type="term" value="P:positive regulation of macroautophagy"/>
    <property type="evidence" value="ECO:0007669"/>
    <property type="project" value="TreeGrafter"/>
</dbReference>
<dbReference type="GO" id="GO:0070728">
    <property type="term" value="F:L-leucine binding"/>
    <property type="evidence" value="ECO:0007669"/>
    <property type="project" value="TreeGrafter"/>
</dbReference>
<dbReference type="SUPFAM" id="SSF69118">
    <property type="entry name" value="AhpD-like"/>
    <property type="match status" value="1"/>
</dbReference>
<protein>
    <submittedName>
        <fullName evidence="4">Putative Sestrin-1</fullName>
    </submittedName>
</protein>
<dbReference type="AlphaFoldDB" id="A0A164V4Z3"/>
<dbReference type="InterPro" id="IPR006730">
    <property type="entry name" value="Sestrin"/>
</dbReference>
<keyword evidence="3" id="KW-0963">Cytoplasm</keyword>
<evidence type="ECO:0000313" key="5">
    <source>
        <dbReference type="Proteomes" id="UP000076858"/>
    </source>
</evidence>
<comment type="similarity">
    <text evidence="2">Belongs to the sestrin family.</text>
</comment>
<proteinExistence type="inferred from homology"/>
<dbReference type="Proteomes" id="UP000076858">
    <property type="component" value="Unassembled WGS sequence"/>
</dbReference>
<dbReference type="GO" id="GO:0071233">
    <property type="term" value="P:cellular response to L-leucine"/>
    <property type="evidence" value="ECO:0007669"/>
    <property type="project" value="TreeGrafter"/>
</dbReference>
<dbReference type="GO" id="GO:1901031">
    <property type="term" value="P:regulation of response to reactive oxygen species"/>
    <property type="evidence" value="ECO:0007669"/>
    <property type="project" value="InterPro"/>
</dbReference>
<sequence length="277" mass="30396">MYLKVESVSAVEIASTTSRLSGAVNPLSTSTSQRQGVTKIPVPLQHRLGGGAAAAAAVAAATSAATGASACTPDEIYCYTQSNSNINRTTSLPFNHHHQQEQYQYHHYYNQAAAATATTAALNRGFSRLQPPAAQHHYNPASAIANSSPIMGIHHIDATAFASTVDVQHGPGRPDRLEQVMGLHPQYMKIFNKSQSFIMRGDGPLPYPYRHYIAIMAAGRHQCSYLIQQQVSEFLQQGGDQRWLNGLHAIPAKLRDLYEINKILAHRPWLITKHHIE</sequence>
<comment type="subcellular location">
    <subcellularLocation>
        <location evidence="1">Cytoplasm</location>
    </subcellularLocation>
</comment>
<dbReference type="Pfam" id="PF04636">
    <property type="entry name" value="PA26"/>
    <property type="match status" value="1"/>
</dbReference>
<dbReference type="PANTHER" id="PTHR12474:SF0">
    <property type="entry name" value="SESTRIN HOMOLOG"/>
    <property type="match status" value="1"/>
</dbReference>
<evidence type="ECO:0000313" key="4">
    <source>
        <dbReference type="EMBL" id="KZS11975.1"/>
    </source>
</evidence>
<dbReference type="STRING" id="35525.A0A164V4Z3"/>
<evidence type="ECO:0000256" key="2">
    <source>
        <dbReference type="ARBA" id="ARBA00008350"/>
    </source>
</evidence>
<dbReference type="GO" id="GO:0005737">
    <property type="term" value="C:cytoplasm"/>
    <property type="evidence" value="ECO:0007669"/>
    <property type="project" value="UniProtKB-SubCell"/>
</dbReference>
<evidence type="ECO:0000256" key="3">
    <source>
        <dbReference type="ARBA" id="ARBA00022490"/>
    </source>
</evidence>
<reference evidence="4 5" key="1">
    <citation type="submission" date="2016-03" db="EMBL/GenBank/DDBJ databases">
        <title>EvidentialGene: Evidence-directed Construction of Genes on Genomes.</title>
        <authorList>
            <person name="Gilbert D.G."/>
            <person name="Choi J.-H."/>
            <person name="Mockaitis K."/>
            <person name="Colbourne J."/>
            <person name="Pfrender M."/>
        </authorList>
    </citation>
    <scope>NUCLEOTIDE SEQUENCE [LARGE SCALE GENOMIC DNA]</scope>
    <source>
        <strain evidence="4 5">Xinb3</strain>
        <tissue evidence="4">Complete organism</tissue>
    </source>
</reference>
<comment type="caution">
    <text evidence="4">The sequence shown here is derived from an EMBL/GenBank/DDBJ whole genome shotgun (WGS) entry which is preliminary data.</text>
</comment>
<dbReference type="GO" id="GO:1904262">
    <property type="term" value="P:negative regulation of TORC1 signaling"/>
    <property type="evidence" value="ECO:0007669"/>
    <property type="project" value="UniProtKB-ARBA"/>
</dbReference>
<dbReference type="PANTHER" id="PTHR12474">
    <property type="entry name" value="P53 REGULATED PA26 NUCLEAR PROTEIN SESTRIN"/>
    <property type="match status" value="1"/>
</dbReference>
<name>A0A164V4Z3_9CRUS</name>
<dbReference type="OrthoDB" id="337464at2759"/>
<evidence type="ECO:0000256" key="1">
    <source>
        <dbReference type="ARBA" id="ARBA00004496"/>
    </source>
</evidence>
<gene>
    <name evidence="4" type="ORF">APZ42_023200</name>
</gene>
<dbReference type="InterPro" id="IPR029032">
    <property type="entry name" value="AhpD-like"/>
</dbReference>
<dbReference type="GO" id="GO:0016684">
    <property type="term" value="F:oxidoreductase activity, acting on peroxide as acceptor"/>
    <property type="evidence" value="ECO:0007669"/>
    <property type="project" value="TreeGrafter"/>
</dbReference>
<dbReference type="GO" id="GO:1990253">
    <property type="term" value="P:cellular response to leucine starvation"/>
    <property type="evidence" value="ECO:0007669"/>
    <property type="project" value="TreeGrafter"/>
</dbReference>
<accession>A0A164V4Z3</accession>
<feature type="non-terminal residue" evidence="4">
    <location>
        <position position="277"/>
    </location>
</feature>